<feature type="region of interest" description="Disordered" evidence="1">
    <location>
        <begin position="17"/>
        <end position="37"/>
    </location>
</feature>
<accession>A0AAN6GIN6</accession>
<reference evidence="2" key="1">
    <citation type="journal article" date="2023" name="PhytoFront">
        <title>Draft Genome Resources of Seven Strains of Tilletia horrida, Causal Agent of Kernel Smut of Rice.</title>
        <authorList>
            <person name="Khanal S."/>
            <person name="Antony Babu S."/>
            <person name="Zhou X.G."/>
        </authorList>
    </citation>
    <scope>NUCLEOTIDE SEQUENCE</scope>
    <source>
        <strain evidence="2">TX6</strain>
    </source>
</reference>
<comment type="caution">
    <text evidence="2">The sequence shown here is derived from an EMBL/GenBank/DDBJ whole genome shotgun (WGS) entry which is preliminary data.</text>
</comment>
<evidence type="ECO:0000313" key="3">
    <source>
        <dbReference type="Proteomes" id="UP001176517"/>
    </source>
</evidence>
<dbReference type="EMBL" id="JAPDMZ010000646">
    <property type="protein sequence ID" value="KAK0542038.1"/>
    <property type="molecule type" value="Genomic_DNA"/>
</dbReference>
<protein>
    <submittedName>
        <fullName evidence="2">Uncharacterized protein</fullName>
    </submittedName>
</protein>
<dbReference type="AlphaFoldDB" id="A0AAN6GIN6"/>
<feature type="compositionally biased region" description="Acidic residues" evidence="1">
    <location>
        <begin position="104"/>
        <end position="123"/>
    </location>
</feature>
<evidence type="ECO:0000256" key="1">
    <source>
        <dbReference type="SAM" id="MobiDB-lite"/>
    </source>
</evidence>
<feature type="non-terminal residue" evidence="2">
    <location>
        <position position="1"/>
    </location>
</feature>
<proteinExistence type="predicted"/>
<feature type="region of interest" description="Disordered" evidence="1">
    <location>
        <begin position="86"/>
        <end position="123"/>
    </location>
</feature>
<name>A0AAN6GIN6_9BASI</name>
<sequence>RNLVLTTSLDRILRLHSSPSANPAHKTHGKANVHHQAGDGGKVVSQIFAGALQELNESEREDWEGTLPGAPTAAVWDGVVPALQKEAEAAGRALDGDTSRDGDDGGDTEEEEEDVWDEMDAIH</sequence>
<keyword evidence="3" id="KW-1185">Reference proteome</keyword>
<gene>
    <name evidence="2" type="ORF">OC846_006866</name>
</gene>
<dbReference type="Proteomes" id="UP001176517">
    <property type="component" value="Unassembled WGS sequence"/>
</dbReference>
<feature type="compositionally biased region" description="Basic and acidic residues" evidence="1">
    <location>
        <begin position="86"/>
        <end position="103"/>
    </location>
</feature>
<organism evidence="2 3">
    <name type="scientific">Tilletia horrida</name>
    <dbReference type="NCBI Taxonomy" id="155126"/>
    <lineage>
        <taxon>Eukaryota</taxon>
        <taxon>Fungi</taxon>
        <taxon>Dikarya</taxon>
        <taxon>Basidiomycota</taxon>
        <taxon>Ustilaginomycotina</taxon>
        <taxon>Exobasidiomycetes</taxon>
        <taxon>Tilletiales</taxon>
        <taxon>Tilletiaceae</taxon>
        <taxon>Tilletia</taxon>
    </lineage>
</organism>
<evidence type="ECO:0000313" key="2">
    <source>
        <dbReference type="EMBL" id="KAK0542038.1"/>
    </source>
</evidence>